<dbReference type="FunFam" id="2.10.230.10:FF:000001">
    <property type="entry name" value="DnaJ subfamily A member 2"/>
    <property type="match status" value="1"/>
</dbReference>
<comment type="caution">
    <text evidence="16">The sequence shown here is derived from an EMBL/GenBank/DDBJ whole genome shotgun (WGS) entry which is preliminary data.</text>
</comment>
<keyword evidence="9" id="KW-0687">Ribonucleoprotein</keyword>
<dbReference type="AlphaFoldDB" id="A0AB34G5R5"/>
<dbReference type="Gene3D" id="2.60.260.20">
    <property type="entry name" value="Urease metallochaperone UreE, N-terminal domain"/>
    <property type="match status" value="2"/>
</dbReference>
<dbReference type="FunFam" id="3.90.105.20:FF:000001">
    <property type="entry name" value="60S acidic ribosomal protein P0"/>
    <property type="match status" value="1"/>
</dbReference>
<dbReference type="InterPro" id="IPR040637">
    <property type="entry name" value="Ribosomal_uL10-like_insert"/>
</dbReference>
<dbReference type="Pfam" id="PF00684">
    <property type="entry name" value="DnaJ_CXXCXGXG"/>
    <property type="match status" value="1"/>
</dbReference>
<dbReference type="Pfam" id="PF00466">
    <property type="entry name" value="Ribosomal_L10"/>
    <property type="match status" value="1"/>
</dbReference>
<dbReference type="Pfam" id="PF00226">
    <property type="entry name" value="DnaJ"/>
    <property type="match status" value="1"/>
</dbReference>
<dbReference type="Pfam" id="PF17777">
    <property type="entry name" value="RL10P_insert"/>
    <property type="match status" value="1"/>
</dbReference>
<evidence type="ECO:0000256" key="10">
    <source>
        <dbReference type="ARBA" id="ARBA00035202"/>
    </source>
</evidence>
<dbReference type="InterPro" id="IPR043141">
    <property type="entry name" value="Ribosomal_uL10-like_sf"/>
</dbReference>
<dbReference type="SUPFAM" id="SSF46565">
    <property type="entry name" value="Chaperone J-domain"/>
    <property type="match status" value="1"/>
</dbReference>
<dbReference type="CDD" id="cd05795">
    <property type="entry name" value="Ribosomal_P0_L10e"/>
    <property type="match status" value="1"/>
</dbReference>
<dbReference type="Pfam" id="PF00428">
    <property type="entry name" value="Ribosomal_60s"/>
    <property type="match status" value="1"/>
</dbReference>
<dbReference type="PROSITE" id="PS51188">
    <property type="entry name" value="ZF_CR"/>
    <property type="match status" value="1"/>
</dbReference>
<dbReference type="InterPro" id="IPR001623">
    <property type="entry name" value="DnaJ_domain"/>
</dbReference>
<dbReference type="Gene3D" id="3.90.105.20">
    <property type="match status" value="1"/>
</dbReference>
<evidence type="ECO:0000256" key="2">
    <source>
        <dbReference type="ARBA" id="ARBA00022553"/>
    </source>
</evidence>
<feature type="domain" description="CR-type" evidence="15">
    <location>
        <begin position="119"/>
        <end position="202"/>
    </location>
</feature>
<proteinExistence type="inferred from homology"/>
<dbReference type="CDD" id="cd10719">
    <property type="entry name" value="DnaJ_zf"/>
    <property type="match status" value="1"/>
</dbReference>
<sequence length="992" mass="108736">MSTEQELKKAYKMNALKYHPDKNAHNPDAEEKFKEVSHAYEILSDPQKRQVYDQYGEAGLEGGAGGGGMAAEDLFAQFFGGGGFGGMGGMFGGMNNRGPPKARTIHHTHKVSLEDIYRGKISKLALQRSIICPKCEGVGGKEGSVKRCPGCDGHGMKTMMRQMGPMIQRFQTVCPDCNGEGEIIKEKDRCKQCNGKKTIVDRKVLHVHVDKGVRSGTKVEFRGEGDQAPGVQAGDVVFEIEQKPHARFTRKEDDLLYKCEIELVTALAGGTIFIEHLDERWLSIDILPGEAIAQDAVKMVRGQGMPSPRHHDFGNMYIHFNVKFPEKHWTDDPAAFEALRKLLPSPSVQNIPPADAMTEPADLEDMDTQTQSRVFGSPGMGEDEDEDGHPGAEHSIGFDFNLGLVTLGFAARATGLLPQIFNRIEKIMDLLIRCLHGTGLQVAVMNRQLLGYGEPPISRIPYEKVLIATSRDQKVVSQGGDRDIADKLPVTKAEVLNDMRLGHVTGHSDVLVTVTRHDVPSAIAFRQHQRRQHGHVPEQQCQVKIRSFFLLVGLLARLLPLELQLLRLVLKSLEVAPRMDRLGSPPLAEKFESSMSVMIKDPYDFVMSRDGQHMPSIGSADMGGKTANKAGYFDKLKGLLEEYKSIFIVEIDNVSSQQMHEIRHALRGKGVVLMGKNTMVRRALKTFVIDTPEYEKLLPHVKGNVGFVFTNEELKEVRDLVLSNRVAAPARAGALAPVDVWVPAGNTGMEPGKTSFFQALQVPTKIARGTIEITTDLKLVEAGTKVGPSEATLLNMLNISPFTYGMGIAQVYDQGQTFPADILDIGEEQLLGALSKAITTIATISLALNFPTLPSVIHSVVNSYKKVLAVAIETEYSWPEIEELKDRIANPDAYASAAPVAAATSGGEAAKPAEEEKEESEEDEEGFGVHMHCAAIGPGQSVRGGEVGDLVKMRRKERPTFVDRGEVVEAGIRDGRSVFWGGASPNLIHNDK</sequence>
<keyword evidence="4" id="KW-0677">Repeat</keyword>
<gene>
    <name evidence="16" type="primary">DNAJA2</name>
    <name evidence="16" type="ORF">O9K51_01037</name>
</gene>
<evidence type="ECO:0000256" key="4">
    <source>
        <dbReference type="ARBA" id="ARBA00022737"/>
    </source>
</evidence>
<dbReference type="InterPro" id="IPR001305">
    <property type="entry name" value="HSP_DnaJ_Cys-rich_dom"/>
</dbReference>
<dbReference type="PROSITE" id="PS50076">
    <property type="entry name" value="DNAJ_2"/>
    <property type="match status" value="1"/>
</dbReference>
<keyword evidence="7" id="KW-0689">Ribosomal protein</keyword>
<name>A0AB34G5R5_9HYPO</name>
<evidence type="ECO:0000256" key="5">
    <source>
        <dbReference type="ARBA" id="ARBA00022771"/>
    </source>
</evidence>
<organism evidence="16 17">
    <name type="scientific">Purpureocillium lavendulum</name>
    <dbReference type="NCBI Taxonomy" id="1247861"/>
    <lineage>
        <taxon>Eukaryota</taxon>
        <taxon>Fungi</taxon>
        <taxon>Dikarya</taxon>
        <taxon>Ascomycota</taxon>
        <taxon>Pezizomycotina</taxon>
        <taxon>Sordariomycetes</taxon>
        <taxon>Hypocreomycetidae</taxon>
        <taxon>Hypocreales</taxon>
        <taxon>Ophiocordycipitaceae</taxon>
        <taxon>Purpureocillium</taxon>
    </lineage>
</organism>
<dbReference type="PANTHER" id="PTHR43888">
    <property type="entry name" value="DNAJ-LIKE-2, ISOFORM A-RELATED"/>
    <property type="match status" value="1"/>
</dbReference>
<dbReference type="InterPro" id="IPR036410">
    <property type="entry name" value="HSP_DnaJ_Cys-rich_dom_sf"/>
</dbReference>
<evidence type="ECO:0000256" key="11">
    <source>
        <dbReference type="ARBA" id="ARBA00035444"/>
    </source>
</evidence>
<evidence type="ECO:0000313" key="17">
    <source>
        <dbReference type="Proteomes" id="UP001163105"/>
    </source>
</evidence>
<dbReference type="GO" id="GO:0008270">
    <property type="term" value="F:zinc ion binding"/>
    <property type="evidence" value="ECO:0007669"/>
    <property type="project" value="UniProtKB-KW"/>
</dbReference>
<dbReference type="Gene3D" id="3.30.70.1730">
    <property type="match status" value="1"/>
</dbReference>
<dbReference type="PROSITE" id="PS00636">
    <property type="entry name" value="DNAJ_1"/>
    <property type="match status" value="1"/>
</dbReference>
<feature type="compositionally biased region" description="Acidic residues" evidence="13">
    <location>
        <begin position="915"/>
        <end position="924"/>
    </location>
</feature>
<dbReference type="CDD" id="cd06257">
    <property type="entry name" value="DnaJ"/>
    <property type="match status" value="1"/>
</dbReference>
<protein>
    <recommendedName>
        <fullName evidence="10">Large ribosomal subunit protein uL10</fullName>
    </recommendedName>
    <alternativeName>
        <fullName evidence="11">60S acidic ribosomal protein P0</fullName>
    </alternativeName>
</protein>
<comment type="similarity">
    <text evidence="1">Belongs to the universal ribosomal protein uL10 family.</text>
</comment>
<dbReference type="InterPro" id="IPR018253">
    <property type="entry name" value="DnaJ_domain_CS"/>
</dbReference>
<dbReference type="FunFam" id="2.60.260.20:FF:000003">
    <property type="entry name" value="DnaJ subfamily A member 2"/>
    <property type="match status" value="1"/>
</dbReference>
<dbReference type="InterPro" id="IPR036869">
    <property type="entry name" value="J_dom_sf"/>
</dbReference>
<dbReference type="InterPro" id="IPR043164">
    <property type="entry name" value="Ribosomal_uL10-like_insert_sf"/>
</dbReference>
<dbReference type="EMBL" id="JAQHRD010000001">
    <property type="protein sequence ID" value="KAJ6446266.1"/>
    <property type="molecule type" value="Genomic_DNA"/>
</dbReference>
<dbReference type="Gene3D" id="2.10.230.10">
    <property type="entry name" value="Heat shock protein DnaJ, cysteine-rich domain"/>
    <property type="match status" value="1"/>
</dbReference>
<feature type="zinc finger region" description="CR-type" evidence="12">
    <location>
        <begin position="119"/>
        <end position="202"/>
    </location>
</feature>
<dbReference type="InterPro" id="IPR008971">
    <property type="entry name" value="HSP40/DnaJ_pept-bd"/>
</dbReference>
<accession>A0AB34G5R5</accession>
<evidence type="ECO:0000256" key="1">
    <source>
        <dbReference type="ARBA" id="ARBA00008889"/>
    </source>
</evidence>
<dbReference type="SUPFAM" id="SSF57938">
    <property type="entry name" value="DnaJ/Hsp40 cysteine-rich domain"/>
    <property type="match status" value="1"/>
</dbReference>
<dbReference type="GO" id="GO:1990904">
    <property type="term" value="C:ribonucleoprotein complex"/>
    <property type="evidence" value="ECO:0007669"/>
    <property type="project" value="UniProtKB-KW"/>
</dbReference>
<dbReference type="GO" id="GO:0051082">
    <property type="term" value="F:unfolded protein binding"/>
    <property type="evidence" value="ECO:0007669"/>
    <property type="project" value="InterPro"/>
</dbReference>
<evidence type="ECO:0000256" key="7">
    <source>
        <dbReference type="ARBA" id="ARBA00022980"/>
    </source>
</evidence>
<evidence type="ECO:0000256" key="3">
    <source>
        <dbReference type="ARBA" id="ARBA00022723"/>
    </source>
</evidence>
<keyword evidence="17" id="KW-1185">Reference proteome</keyword>
<dbReference type="InterPro" id="IPR001790">
    <property type="entry name" value="Ribosomal_uL10"/>
</dbReference>
<keyword evidence="5 12" id="KW-0863">Zinc-finger</keyword>
<dbReference type="PRINTS" id="PR00625">
    <property type="entry name" value="JDOMAIN"/>
</dbReference>
<keyword evidence="3 12" id="KW-0479">Metal-binding</keyword>
<dbReference type="GO" id="GO:0005840">
    <property type="term" value="C:ribosome"/>
    <property type="evidence" value="ECO:0007669"/>
    <property type="project" value="UniProtKB-KW"/>
</dbReference>
<dbReference type="FunFam" id="3.30.70.1730:FF:000002">
    <property type="entry name" value="60S acidic ribosomal protein P0"/>
    <property type="match status" value="1"/>
</dbReference>
<dbReference type="Proteomes" id="UP001163105">
    <property type="component" value="Unassembled WGS sequence"/>
</dbReference>
<dbReference type="InterPro" id="IPR002939">
    <property type="entry name" value="DnaJ_C"/>
</dbReference>
<dbReference type="SMART" id="SM00271">
    <property type="entry name" value="DnaJ"/>
    <property type="match status" value="1"/>
</dbReference>
<dbReference type="GO" id="GO:0030544">
    <property type="term" value="F:Hsp70 protein binding"/>
    <property type="evidence" value="ECO:0007669"/>
    <property type="project" value="InterPro"/>
</dbReference>
<evidence type="ECO:0000256" key="12">
    <source>
        <dbReference type="PROSITE-ProRule" id="PRU00546"/>
    </source>
</evidence>
<dbReference type="Pfam" id="PF01556">
    <property type="entry name" value="DnaJ_C"/>
    <property type="match status" value="1"/>
</dbReference>
<keyword evidence="6 12" id="KW-0862">Zinc</keyword>
<feature type="region of interest" description="Disordered" evidence="13">
    <location>
        <begin position="904"/>
        <end position="924"/>
    </location>
</feature>
<feature type="region of interest" description="Disordered" evidence="13">
    <location>
        <begin position="347"/>
        <end position="393"/>
    </location>
</feature>
<reference evidence="16" key="1">
    <citation type="submission" date="2023-01" db="EMBL/GenBank/DDBJ databases">
        <title>The growth and conidiation of Purpureocillium lavendulum are regulated by nitrogen source and histone H3K14 acetylation.</title>
        <authorList>
            <person name="Tang P."/>
            <person name="Han J."/>
            <person name="Zhang C."/>
            <person name="Tang P."/>
            <person name="Qi F."/>
            <person name="Zhang K."/>
            <person name="Liang L."/>
        </authorList>
    </citation>
    <scope>NUCLEOTIDE SEQUENCE</scope>
    <source>
        <strain evidence="16">YMF1.00683</strain>
    </source>
</reference>
<keyword evidence="8" id="KW-0143">Chaperone</keyword>
<dbReference type="GO" id="GO:0006457">
    <property type="term" value="P:protein folding"/>
    <property type="evidence" value="ECO:0007669"/>
    <property type="project" value="InterPro"/>
</dbReference>
<dbReference type="Gene3D" id="1.10.287.110">
    <property type="entry name" value="DnaJ domain"/>
    <property type="match status" value="1"/>
</dbReference>
<evidence type="ECO:0000256" key="13">
    <source>
        <dbReference type="SAM" id="MobiDB-lite"/>
    </source>
</evidence>
<evidence type="ECO:0000256" key="8">
    <source>
        <dbReference type="ARBA" id="ARBA00023186"/>
    </source>
</evidence>
<dbReference type="InterPro" id="IPR044713">
    <property type="entry name" value="DNJA1/2-like"/>
</dbReference>
<dbReference type="SUPFAM" id="SSF49493">
    <property type="entry name" value="HSP40/DnaJ peptide-binding domain"/>
    <property type="match status" value="2"/>
</dbReference>
<evidence type="ECO:0000256" key="6">
    <source>
        <dbReference type="ARBA" id="ARBA00022833"/>
    </source>
</evidence>
<evidence type="ECO:0000259" key="14">
    <source>
        <dbReference type="PROSITE" id="PS50076"/>
    </source>
</evidence>
<dbReference type="SUPFAM" id="SSF160369">
    <property type="entry name" value="Ribosomal protein L10-like"/>
    <property type="match status" value="1"/>
</dbReference>
<keyword evidence="2" id="KW-0597">Phosphoprotein</keyword>
<dbReference type="CDD" id="cd10747">
    <property type="entry name" value="DnaJ_C"/>
    <property type="match status" value="1"/>
</dbReference>
<evidence type="ECO:0000256" key="9">
    <source>
        <dbReference type="ARBA" id="ARBA00023274"/>
    </source>
</evidence>
<evidence type="ECO:0000259" key="15">
    <source>
        <dbReference type="PROSITE" id="PS51188"/>
    </source>
</evidence>
<evidence type="ECO:0000313" key="16">
    <source>
        <dbReference type="EMBL" id="KAJ6446266.1"/>
    </source>
</evidence>
<feature type="domain" description="J" evidence="14">
    <location>
        <begin position="1"/>
        <end position="56"/>
    </location>
</feature>